<proteinExistence type="predicted"/>
<organism evidence="2 3">
    <name type="scientific">Niastella vici</name>
    <dbReference type="NCBI Taxonomy" id="1703345"/>
    <lineage>
        <taxon>Bacteria</taxon>
        <taxon>Pseudomonadati</taxon>
        <taxon>Bacteroidota</taxon>
        <taxon>Chitinophagia</taxon>
        <taxon>Chitinophagales</taxon>
        <taxon>Chitinophagaceae</taxon>
        <taxon>Niastella</taxon>
    </lineage>
</organism>
<dbReference type="EMBL" id="LVYD01000057">
    <property type="protein sequence ID" value="OQP61477.1"/>
    <property type="molecule type" value="Genomic_DNA"/>
</dbReference>
<dbReference type="RefSeq" id="WP_081150632.1">
    <property type="nucleotide sequence ID" value="NZ_LVYD01000057.1"/>
</dbReference>
<sequence>MKVISYMVPVVMLLLSFLYNNNPFIVKEEAQQAFLLLNTIRSNPDQYYKELHLNAQLKITKTPLRWNDTLARVAEAKALDMAKRNYFNHVSPEGVGINYLVNQSGYTLNTDWLKDKKENFFESLGSGHDSGVEAVKSLIIDNGDAAKGHRDHLLGIGEWDASLADIGIGFVKCDGEGGKYQSYTCIIIAKHNW</sequence>
<dbReference type="InterPro" id="IPR014044">
    <property type="entry name" value="CAP_dom"/>
</dbReference>
<dbReference type="OrthoDB" id="982527at2"/>
<feature type="domain" description="SCP" evidence="1">
    <location>
        <begin position="62"/>
        <end position="183"/>
    </location>
</feature>
<dbReference type="Pfam" id="PF00188">
    <property type="entry name" value="CAP"/>
    <property type="match status" value="1"/>
</dbReference>
<dbReference type="InterPro" id="IPR035940">
    <property type="entry name" value="CAP_sf"/>
</dbReference>
<dbReference type="Gene3D" id="3.40.33.10">
    <property type="entry name" value="CAP"/>
    <property type="match status" value="1"/>
</dbReference>
<dbReference type="CDD" id="cd05379">
    <property type="entry name" value="CAP_bacterial"/>
    <property type="match status" value="1"/>
</dbReference>
<dbReference type="AlphaFoldDB" id="A0A1V9FT62"/>
<accession>A0A1V9FT62</accession>
<gene>
    <name evidence="2" type="ORF">A3860_31615</name>
</gene>
<evidence type="ECO:0000259" key="1">
    <source>
        <dbReference type="Pfam" id="PF00188"/>
    </source>
</evidence>
<dbReference type="Proteomes" id="UP000192796">
    <property type="component" value="Unassembled WGS sequence"/>
</dbReference>
<keyword evidence="3" id="KW-1185">Reference proteome</keyword>
<dbReference type="SUPFAM" id="SSF55797">
    <property type="entry name" value="PR-1-like"/>
    <property type="match status" value="1"/>
</dbReference>
<protein>
    <recommendedName>
        <fullName evidence="1">SCP domain-containing protein</fullName>
    </recommendedName>
</protein>
<dbReference type="STRING" id="1703345.A3860_31615"/>
<reference evidence="2 3" key="1">
    <citation type="submission" date="2016-03" db="EMBL/GenBank/DDBJ databases">
        <title>Niastella vici sp. nov., isolated from farmland soil.</title>
        <authorList>
            <person name="Chen L."/>
            <person name="Wang D."/>
            <person name="Yang S."/>
            <person name="Wang G."/>
        </authorList>
    </citation>
    <scope>NUCLEOTIDE SEQUENCE [LARGE SCALE GENOMIC DNA]</scope>
    <source>
        <strain evidence="2 3">DJ57</strain>
    </source>
</reference>
<comment type="caution">
    <text evidence="2">The sequence shown here is derived from an EMBL/GenBank/DDBJ whole genome shotgun (WGS) entry which is preliminary data.</text>
</comment>
<name>A0A1V9FT62_9BACT</name>
<evidence type="ECO:0000313" key="2">
    <source>
        <dbReference type="EMBL" id="OQP61477.1"/>
    </source>
</evidence>
<evidence type="ECO:0000313" key="3">
    <source>
        <dbReference type="Proteomes" id="UP000192796"/>
    </source>
</evidence>